<dbReference type="Proteomes" id="UP000613768">
    <property type="component" value="Unassembled WGS sequence"/>
</dbReference>
<comment type="caution">
    <text evidence="4">The sequence shown here is derived from an EMBL/GenBank/DDBJ whole genome shotgun (WGS) entry which is preliminary data.</text>
</comment>
<dbReference type="PROSITE" id="PS50110">
    <property type="entry name" value="RESPONSE_REGULATORY"/>
    <property type="match status" value="1"/>
</dbReference>
<organism evidence="4 5">
    <name type="scientific">Pseudomarimonas arenosa</name>
    <dbReference type="NCBI Taxonomy" id="2774145"/>
    <lineage>
        <taxon>Bacteria</taxon>
        <taxon>Pseudomonadati</taxon>
        <taxon>Pseudomonadota</taxon>
        <taxon>Gammaproteobacteria</taxon>
        <taxon>Lysobacterales</taxon>
        <taxon>Lysobacteraceae</taxon>
        <taxon>Pseudomarimonas</taxon>
    </lineage>
</organism>
<dbReference type="PANTHER" id="PTHR44591:SF3">
    <property type="entry name" value="RESPONSE REGULATORY DOMAIN-CONTAINING PROTEIN"/>
    <property type="match status" value="1"/>
</dbReference>
<dbReference type="InterPro" id="IPR001789">
    <property type="entry name" value="Sig_transdc_resp-reg_receiver"/>
</dbReference>
<evidence type="ECO:0000259" key="3">
    <source>
        <dbReference type="PROSITE" id="PS50110"/>
    </source>
</evidence>
<evidence type="ECO:0000256" key="1">
    <source>
        <dbReference type="ARBA" id="ARBA00022553"/>
    </source>
</evidence>
<evidence type="ECO:0000313" key="4">
    <source>
        <dbReference type="EMBL" id="MBD8527219.1"/>
    </source>
</evidence>
<feature type="modified residue" description="4-aspartylphosphate" evidence="2">
    <location>
        <position position="55"/>
    </location>
</feature>
<keyword evidence="5" id="KW-1185">Reference proteome</keyword>
<protein>
    <submittedName>
        <fullName evidence="4">Response regulator</fullName>
    </submittedName>
</protein>
<keyword evidence="1 2" id="KW-0597">Phosphoprotein</keyword>
<dbReference type="EMBL" id="JACYTR010000044">
    <property type="protein sequence ID" value="MBD8527219.1"/>
    <property type="molecule type" value="Genomic_DNA"/>
</dbReference>
<evidence type="ECO:0000256" key="2">
    <source>
        <dbReference type="PROSITE-ProRule" id="PRU00169"/>
    </source>
</evidence>
<dbReference type="InterPro" id="IPR011006">
    <property type="entry name" value="CheY-like_superfamily"/>
</dbReference>
<name>A0AAW3ZRJ3_9GAMM</name>
<dbReference type="GO" id="GO:0000160">
    <property type="term" value="P:phosphorelay signal transduction system"/>
    <property type="evidence" value="ECO:0007669"/>
    <property type="project" value="InterPro"/>
</dbReference>
<evidence type="ECO:0000313" key="5">
    <source>
        <dbReference type="Proteomes" id="UP000613768"/>
    </source>
</evidence>
<gene>
    <name evidence="4" type="ORF">IFO71_15860</name>
</gene>
<accession>A0AAW3ZRJ3</accession>
<proteinExistence type="predicted"/>
<dbReference type="InterPro" id="IPR050595">
    <property type="entry name" value="Bact_response_regulator"/>
</dbReference>
<dbReference type="SMART" id="SM00448">
    <property type="entry name" value="REC"/>
    <property type="match status" value="1"/>
</dbReference>
<reference evidence="4 5" key="1">
    <citation type="submission" date="2020-09" db="EMBL/GenBank/DDBJ databases">
        <title>Pseudoxanthomonas sp. CAU 1598 isolated from sand of Yaerae Beach.</title>
        <authorList>
            <person name="Kim W."/>
        </authorList>
    </citation>
    <scope>NUCLEOTIDE SEQUENCE [LARGE SCALE GENOMIC DNA]</scope>
    <source>
        <strain evidence="4 5">CAU 1598</strain>
    </source>
</reference>
<sequence>MKPRTFLIVDDSPAVIKRLSLILESLGHEVVGTASNGVEAVAMAQALKPSAITMDIQMPQMDGLEATKRILHDYPDKPVIIITAHGQESTVVDAIGVGAKYFICKPIERDKVLEVLNKVFDET</sequence>
<dbReference type="Gene3D" id="3.40.50.2300">
    <property type="match status" value="1"/>
</dbReference>
<dbReference type="PANTHER" id="PTHR44591">
    <property type="entry name" value="STRESS RESPONSE REGULATOR PROTEIN 1"/>
    <property type="match status" value="1"/>
</dbReference>
<dbReference type="SUPFAM" id="SSF52172">
    <property type="entry name" value="CheY-like"/>
    <property type="match status" value="1"/>
</dbReference>
<dbReference type="RefSeq" id="WP_192030641.1">
    <property type="nucleotide sequence ID" value="NZ_JACYTR010000044.1"/>
</dbReference>
<feature type="domain" description="Response regulatory" evidence="3">
    <location>
        <begin position="5"/>
        <end position="120"/>
    </location>
</feature>
<dbReference type="Pfam" id="PF00072">
    <property type="entry name" value="Response_reg"/>
    <property type="match status" value="1"/>
</dbReference>
<dbReference type="AlphaFoldDB" id="A0AAW3ZRJ3"/>